<keyword evidence="2" id="KW-1133">Transmembrane helix</keyword>
<name>A0A4U5N7Q5_STECR</name>
<reference evidence="4 5" key="1">
    <citation type="journal article" date="2015" name="Genome Biol.">
        <title>Comparative genomics of Steinernema reveals deeply conserved gene regulatory networks.</title>
        <authorList>
            <person name="Dillman A.R."/>
            <person name="Macchietto M."/>
            <person name="Porter C.F."/>
            <person name="Rogers A."/>
            <person name="Williams B."/>
            <person name="Antoshechkin I."/>
            <person name="Lee M.M."/>
            <person name="Goodwin Z."/>
            <person name="Lu X."/>
            <person name="Lewis E.E."/>
            <person name="Goodrich-Blair H."/>
            <person name="Stock S.P."/>
            <person name="Adams B.J."/>
            <person name="Sternberg P.W."/>
            <person name="Mortazavi A."/>
        </authorList>
    </citation>
    <scope>NUCLEOTIDE SEQUENCE [LARGE SCALE GENOMIC DNA]</scope>
    <source>
        <strain evidence="4 5">ALL</strain>
    </source>
</reference>
<feature type="chain" id="PRO_5020261875" description="SEFIR domain-containing protein" evidence="3">
    <location>
        <begin position="20"/>
        <end position="293"/>
    </location>
</feature>
<feature type="compositionally biased region" description="Basic and acidic residues" evidence="1">
    <location>
        <begin position="270"/>
        <end position="283"/>
    </location>
</feature>
<reference evidence="4 5" key="2">
    <citation type="journal article" date="2019" name="G3 (Bethesda)">
        <title>Hybrid Assembly of the Genome of the Entomopathogenic Nematode Steinernema carpocapsae Identifies the X-Chromosome.</title>
        <authorList>
            <person name="Serra L."/>
            <person name="Macchietto M."/>
            <person name="Macias-Munoz A."/>
            <person name="McGill C.J."/>
            <person name="Rodriguez I.M."/>
            <person name="Rodriguez B."/>
            <person name="Murad R."/>
            <person name="Mortazavi A."/>
        </authorList>
    </citation>
    <scope>NUCLEOTIDE SEQUENCE [LARGE SCALE GENOMIC DNA]</scope>
    <source>
        <strain evidence="4 5">ALL</strain>
    </source>
</reference>
<sequence length="293" mass="33643">MRRSHPPLLVLVSVSLIVAFRSLSSSVNDASASIQAHVFILDDKHLLEAFLIEDLFKRLNIPVDLMWESNYVVEDDDVCEKMNLIEDGLRHSDLVVLVAINLHIAPFQPCGYVRHKESPTRLQLIFGIWREEDEDLPEQRYATVYIDSRLGSLVYDLDEGENFWHELGPTFESAIFISINKEVHDLIVAKRDFTTLGMLEKIEKNRTKKERRGTPIAVFAILSSLPAVLYAQYFIVLLVLNKRSNWEAPRWFVAILNFMRIIKTPSESRSQIRKEDSTTKTRSTEVTQPSEGG</sequence>
<evidence type="ECO:0000313" key="5">
    <source>
        <dbReference type="Proteomes" id="UP000298663"/>
    </source>
</evidence>
<accession>A0A4U5N7Q5</accession>
<evidence type="ECO:0000256" key="3">
    <source>
        <dbReference type="SAM" id="SignalP"/>
    </source>
</evidence>
<protein>
    <recommendedName>
        <fullName evidence="6">SEFIR domain-containing protein</fullName>
    </recommendedName>
</protein>
<proteinExistence type="predicted"/>
<keyword evidence="3" id="KW-0732">Signal</keyword>
<evidence type="ECO:0008006" key="6">
    <source>
        <dbReference type="Google" id="ProtNLM"/>
    </source>
</evidence>
<gene>
    <name evidence="4" type="ORF">L596_019113</name>
</gene>
<organism evidence="4 5">
    <name type="scientific">Steinernema carpocapsae</name>
    <name type="common">Entomopathogenic nematode</name>
    <dbReference type="NCBI Taxonomy" id="34508"/>
    <lineage>
        <taxon>Eukaryota</taxon>
        <taxon>Metazoa</taxon>
        <taxon>Ecdysozoa</taxon>
        <taxon>Nematoda</taxon>
        <taxon>Chromadorea</taxon>
        <taxon>Rhabditida</taxon>
        <taxon>Tylenchina</taxon>
        <taxon>Panagrolaimomorpha</taxon>
        <taxon>Strongyloidoidea</taxon>
        <taxon>Steinernematidae</taxon>
        <taxon>Steinernema</taxon>
    </lineage>
</organism>
<evidence type="ECO:0000313" key="4">
    <source>
        <dbReference type="EMBL" id="TKR78282.1"/>
    </source>
</evidence>
<feature type="region of interest" description="Disordered" evidence="1">
    <location>
        <begin position="269"/>
        <end position="293"/>
    </location>
</feature>
<evidence type="ECO:0000256" key="2">
    <source>
        <dbReference type="SAM" id="Phobius"/>
    </source>
</evidence>
<evidence type="ECO:0000256" key="1">
    <source>
        <dbReference type="SAM" id="MobiDB-lite"/>
    </source>
</evidence>
<feature type="signal peptide" evidence="3">
    <location>
        <begin position="1"/>
        <end position="19"/>
    </location>
</feature>
<comment type="caution">
    <text evidence="4">The sequence shown here is derived from an EMBL/GenBank/DDBJ whole genome shotgun (WGS) entry which is preliminary data.</text>
</comment>
<dbReference type="EMBL" id="AZBU02000005">
    <property type="protein sequence ID" value="TKR78282.1"/>
    <property type="molecule type" value="Genomic_DNA"/>
</dbReference>
<dbReference type="OrthoDB" id="10573424at2759"/>
<dbReference type="AlphaFoldDB" id="A0A4U5N7Q5"/>
<feature type="transmembrane region" description="Helical" evidence="2">
    <location>
        <begin position="216"/>
        <end position="240"/>
    </location>
</feature>
<keyword evidence="2" id="KW-0812">Transmembrane</keyword>
<feature type="compositionally biased region" description="Polar residues" evidence="1">
    <location>
        <begin position="284"/>
        <end position="293"/>
    </location>
</feature>
<keyword evidence="5" id="KW-1185">Reference proteome</keyword>
<dbReference type="Proteomes" id="UP000298663">
    <property type="component" value="Unassembled WGS sequence"/>
</dbReference>
<keyword evidence="2" id="KW-0472">Membrane</keyword>